<accession>A0A9N7R9G8</accession>
<dbReference type="OrthoDB" id="9421954at2759"/>
<name>A0A9N7R9G8_STRHE</name>
<keyword evidence="2" id="KW-1185">Reference proteome</keyword>
<evidence type="ECO:0000313" key="1">
    <source>
        <dbReference type="EMBL" id="CAA0821345.1"/>
    </source>
</evidence>
<comment type="caution">
    <text evidence="1">The sequence shown here is derived from an EMBL/GenBank/DDBJ whole genome shotgun (WGS) entry which is preliminary data.</text>
</comment>
<dbReference type="EMBL" id="CACSLK010020742">
    <property type="protein sequence ID" value="CAA0821345.1"/>
    <property type="molecule type" value="Genomic_DNA"/>
</dbReference>
<dbReference type="InterPro" id="IPR009072">
    <property type="entry name" value="Histone-fold"/>
</dbReference>
<proteinExistence type="predicted"/>
<dbReference type="AlphaFoldDB" id="A0A9N7R9G8"/>
<dbReference type="Gene3D" id="1.10.20.10">
    <property type="entry name" value="Histone, subunit A"/>
    <property type="match status" value="1"/>
</dbReference>
<gene>
    <name evidence="1" type="ORF">SHERM_19347</name>
</gene>
<organism evidence="1 2">
    <name type="scientific">Striga hermonthica</name>
    <name type="common">Purple witchweed</name>
    <name type="synonym">Buchnera hermonthica</name>
    <dbReference type="NCBI Taxonomy" id="68872"/>
    <lineage>
        <taxon>Eukaryota</taxon>
        <taxon>Viridiplantae</taxon>
        <taxon>Streptophyta</taxon>
        <taxon>Embryophyta</taxon>
        <taxon>Tracheophyta</taxon>
        <taxon>Spermatophyta</taxon>
        <taxon>Magnoliopsida</taxon>
        <taxon>eudicotyledons</taxon>
        <taxon>Gunneridae</taxon>
        <taxon>Pentapetalae</taxon>
        <taxon>asterids</taxon>
        <taxon>lamiids</taxon>
        <taxon>Lamiales</taxon>
        <taxon>Orobanchaceae</taxon>
        <taxon>Buchnereae</taxon>
        <taxon>Striga</taxon>
    </lineage>
</organism>
<reference evidence="1" key="1">
    <citation type="submission" date="2019-12" db="EMBL/GenBank/DDBJ databases">
        <authorList>
            <person name="Scholes J."/>
        </authorList>
    </citation>
    <scope>NUCLEOTIDE SEQUENCE</scope>
</reference>
<dbReference type="GO" id="GO:0046982">
    <property type="term" value="F:protein heterodimerization activity"/>
    <property type="evidence" value="ECO:0007669"/>
    <property type="project" value="InterPro"/>
</dbReference>
<dbReference type="Proteomes" id="UP001153555">
    <property type="component" value="Unassembled WGS sequence"/>
</dbReference>
<evidence type="ECO:0000313" key="2">
    <source>
        <dbReference type="Proteomes" id="UP001153555"/>
    </source>
</evidence>
<protein>
    <submittedName>
        <fullName evidence="1">Histone H2A variant 1</fullName>
    </submittedName>
</protein>
<sequence length="85" mass="9537">MSYLLGYLCSVIPKFTVMLNSVHASSWSCPVLPSLLSMLHQILGGTYASKDLKVMRITPRHLQLALHGDEELDTLIKREQLQEVA</sequence>
<dbReference type="SUPFAM" id="SSF47113">
    <property type="entry name" value="Histone-fold"/>
    <property type="match status" value="1"/>
</dbReference>